<protein>
    <recommendedName>
        <fullName evidence="1">Lactate utilization protein C</fullName>
    </recommendedName>
</protein>
<sequence length="235" mass="25959">MTIKNRESFLDNLASKLGRERKVTGVEKPEWKVQPQHRVLKGATLDELVGVLEKQCEEIHTDFVRTDKEGLAEVLQSALEKYQAKSIISAGGNRISEFGVGSIYKKFEADGMEVQIWDEENGEENKIFAERADVGITFSDITLAESGTVTLFNDKYNGRSISLLPQTYIAIIPKSTIVRRMTQAAERIHQENVNGNPVSSCVSFVTGPSNSADIEMKLIVGVHGPVAATYIVVDD</sequence>
<dbReference type="HAMAP" id="MF_02104">
    <property type="entry name" value="LutC"/>
    <property type="match status" value="1"/>
</dbReference>
<evidence type="ECO:0000313" key="4">
    <source>
        <dbReference type="Proteomes" id="UP000216498"/>
    </source>
</evidence>
<dbReference type="InterPro" id="IPR022823">
    <property type="entry name" value="LutC"/>
</dbReference>
<dbReference type="InterPro" id="IPR003741">
    <property type="entry name" value="LUD_dom"/>
</dbReference>
<comment type="caution">
    <text evidence="3">The sequence shown here is derived from an EMBL/GenBank/DDBJ whole genome shotgun (WGS) entry which is preliminary data.</text>
</comment>
<reference evidence="3 4" key="1">
    <citation type="submission" date="2017-08" db="EMBL/GenBank/DDBJ databases">
        <title>Virgibacillus indicus sp. nov. and Virgibacillus profoundi sp. nov, two moderately halophilic bacteria isolated from marine sediment by using the Microfluidic Streak Plate.</title>
        <authorList>
            <person name="Xu B."/>
            <person name="Hu B."/>
            <person name="Wang J."/>
            <person name="Zhu Y."/>
            <person name="Huang L."/>
            <person name="Du W."/>
            <person name="Huang Y."/>
        </authorList>
    </citation>
    <scope>NUCLEOTIDE SEQUENCE [LARGE SCALE GENOMIC DNA]</scope>
    <source>
        <strain evidence="3 4">IO3-P2-C2</strain>
    </source>
</reference>
<dbReference type="Proteomes" id="UP000216498">
    <property type="component" value="Unassembled WGS sequence"/>
</dbReference>
<feature type="domain" description="LUD" evidence="2">
    <location>
        <begin position="52"/>
        <end position="233"/>
    </location>
</feature>
<dbReference type="InterPro" id="IPR037171">
    <property type="entry name" value="NagB/RpiA_transferase-like"/>
</dbReference>
<keyword evidence="4" id="KW-1185">Reference proteome</keyword>
<accession>A0A265N9B6</accession>
<dbReference type="SUPFAM" id="SSF100950">
    <property type="entry name" value="NagB/RpiA/CoA transferase-like"/>
    <property type="match status" value="1"/>
</dbReference>
<evidence type="ECO:0000259" key="2">
    <source>
        <dbReference type="Pfam" id="PF02589"/>
    </source>
</evidence>
<dbReference type="OrthoDB" id="9794157at2"/>
<organism evidence="3 4">
    <name type="scientific">Virgibacillus indicus</name>
    <dbReference type="NCBI Taxonomy" id="2024554"/>
    <lineage>
        <taxon>Bacteria</taxon>
        <taxon>Bacillati</taxon>
        <taxon>Bacillota</taxon>
        <taxon>Bacilli</taxon>
        <taxon>Bacillales</taxon>
        <taxon>Bacillaceae</taxon>
        <taxon>Virgibacillus</taxon>
    </lineage>
</organism>
<dbReference type="GO" id="GO:0006089">
    <property type="term" value="P:lactate metabolic process"/>
    <property type="evidence" value="ECO:0007669"/>
    <property type="project" value="UniProtKB-UniRule"/>
</dbReference>
<gene>
    <name evidence="1" type="primary">lutC</name>
    <name evidence="3" type="ORF">CIL03_13010</name>
</gene>
<comment type="similarity">
    <text evidence="1">Belongs to the LutC/YkgG family.</text>
</comment>
<dbReference type="EMBL" id="NPMS01000006">
    <property type="protein sequence ID" value="OZU88049.1"/>
    <property type="molecule type" value="Genomic_DNA"/>
</dbReference>
<dbReference type="AlphaFoldDB" id="A0A265N9B6"/>
<evidence type="ECO:0000256" key="1">
    <source>
        <dbReference type="HAMAP-Rule" id="MF_02104"/>
    </source>
</evidence>
<dbReference type="PANTHER" id="PTHR43682:SF1">
    <property type="entry name" value="LACTATE UTILIZATION PROTEIN C"/>
    <property type="match status" value="1"/>
</dbReference>
<dbReference type="Pfam" id="PF02589">
    <property type="entry name" value="LUD_dom"/>
    <property type="match status" value="1"/>
</dbReference>
<dbReference type="Gene3D" id="3.40.50.10420">
    <property type="entry name" value="NagB/RpiA/CoA transferase-like"/>
    <property type="match status" value="1"/>
</dbReference>
<proteinExistence type="inferred from homology"/>
<dbReference type="PANTHER" id="PTHR43682">
    <property type="entry name" value="LACTATE UTILIZATION PROTEIN C"/>
    <property type="match status" value="1"/>
</dbReference>
<dbReference type="RefSeq" id="WP_094886306.1">
    <property type="nucleotide sequence ID" value="NZ_NPMS01000006.1"/>
</dbReference>
<dbReference type="InterPro" id="IPR024185">
    <property type="entry name" value="FTHF_cligase-like_sf"/>
</dbReference>
<evidence type="ECO:0000313" key="3">
    <source>
        <dbReference type="EMBL" id="OZU88049.1"/>
    </source>
</evidence>
<comment type="function">
    <text evidence="1">Is involved in L-lactate degradation and allows cells to grow with lactate as the sole carbon source.</text>
</comment>
<name>A0A265N9B6_9BACI</name>